<gene>
    <name evidence="8" type="ORF">C8N24_0111</name>
</gene>
<dbReference type="PANTHER" id="PTHR36842:SF1">
    <property type="entry name" value="PROTEIN TOLB"/>
    <property type="match status" value="1"/>
</dbReference>
<dbReference type="OrthoDB" id="9808778at2"/>
<evidence type="ECO:0000256" key="5">
    <source>
        <dbReference type="SAM" id="MobiDB-lite"/>
    </source>
</evidence>
<dbReference type="Pfam" id="PF07676">
    <property type="entry name" value="PD40"/>
    <property type="match status" value="4"/>
</dbReference>
<dbReference type="SUPFAM" id="SSF82171">
    <property type="entry name" value="DPP6 N-terminal domain-like"/>
    <property type="match status" value="1"/>
</dbReference>
<dbReference type="GO" id="GO:0005975">
    <property type="term" value="P:carbohydrate metabolic process"/>
    <property type="evidence" value="ECO:0007669"/>
    <property type="project" value="UniProtKB-ARBA"/>
</dbReference>
<proteinExistence type="inferred from homology"/>
<dbReference type="SMART" id="SM00237">
    <property type="entry name" value="Calx_beta"/>
    <property type="match status" value="2"/>
</dbReference>
<dbReference type="GO" id="GO:0007154">
    <property type="term" value="P:cell communication"/>
    <property type="evidence" value="ECO:0007669"/>
    <property type="project" value="InterPro"/>
</dbReference>
<feature type="domain" description="Calx-beta" evidence="7">
    <location>
        <begin position="553"/>
        <end position="654"/>
    </location>
</feature>
<dbReference type="PANTHER" id="PTHR36842">
    <property type="entry name" value="PROTEIN TOLB HOMOLOG"/>
    <property type="match status" value="1"/>
</dbReference>
<keyword evidence="2 6" id="KW-0732">Signal</keyword>
<dbReference type="InterPro" id="IPR011659">
    <property type="entry name" value="WD40"/>
</dbReference>
<dbReference type="Gene3D" id="2.60.40.2030">
    <property type="match status" value="2"/>
</dbReference>
<dbReference type="Gene3D" id="2.120.10.30">
    <property type="entry name" value="TolB, C-terminal domain"/>
    <property type="match status" value="3"/>
</dbReference>
<protein>
    <submittedName>
        <fullName evidence="8">Tol biopolymer transport system component</fullName>
    </submittedName>
</protein>
<dbReference type="InterPro" id="IPR003644">
    <property type="entry name" value="Calx_beta"/>
</dbReference>
<dbReference type="Proteomes" id="UP000278962">
    <property type="component" value="Unassembled WGS sequence"/>
</dbReference>
<evidence type="ECO:0000256" key="1">
    <source>
        <dbReference type="ARBA" id="ARBA00009820"/>
    </source>
</evidence>
<keyword evidence="3" id="KW-0677">Repeat</keyword>
<evidence type="ECO:0000256" key="3">
    <source>
        <dbReference type="ARBA" id="ARBA00022737"/>
    </source>
</evidence>
<evidence type="ECO:0000256" key="6">
    <source>
        <dbReference type="SAM" id="SignalP"/>
    </source>
</evidence>
<dbReference type="InterPro" id="IPR038081">
    <property type="entry name" value="CalX-like_sf"/>
</dbReference>
<feature type="domain" description="Calx-beta" evidence="7">
    <location>
        <begin position="665"/>
        <end position="765"/>
    </location>
</feature>
<reference evidence="8 9" key="1">
    <citation type="submission" date="2018-10" db="EMBL/GenBank/DDBJ databases">
        <title>Genomic Encyclopedia of Archaeal and Bacterial Type Strains, Phase II (KMG-II): from individual species to whole genera.</title>
        <authorList>
            <person name="Goeker M."/>
        </authorList>
    </citation>
    <scope>NUCLEOTIDE SEQUENCE [LARGE SCALE GENOMIC DNA]</scope>
    <source>
        <strain evidence="8 9">DSM 14954</strain>
    </source>
</reference>
<organism evidence="8 9">
    <name type="scientific">Solirubrobacter pauli</name>
    <dbReference type="NCBI Taxonomy" id="166793"/>
    <lineage>
        <taxon>Bacteria</taxon>
        <taxon>Bacillati</taxon>
        <taxon>Actinomycetota</taxon>
        <taxon>Thermoleophilia</taxon>
        <taxon>Solirubrobacterales</taxon>
        <taxon>Solirubrobacteraceae</taxon>
        <taxon>Solirubrobacter</taxon>
    </lineage>
</organism>
<sequence>MATLLRTLAAGLVLAGLIPAVAHGAARPGPLLYATDGGQLVSLPPTPNAAPFPVLETGVFKYATPDVSPDGKTVLYVTSDFRIARVPIGGGEPETLYRPVGDNPYTDSPVWRPDGRAYAFTRATAGGYEIVVRTVSNEESTIPFPGGGYASRLSWNPDGHELAVAWTSGSDRMSLVDVDTGVFSPLRPQDASNPNIAGYAPDFSPDGKSIVFRQHVYDPETAMGTSRLMVMPVEAGGVPERVLATANAETFRGATWSPSGTQVAWGASGSRTGEAKPGTDTVVANVDGSGTTVLRRTYSPDSPVSQAMDWGTSAEPSTEGRVFFQRGGQVWRANADGSEPTALVDGAEVSVSADGTRIAYLVDNDVYTATPSGKGVRRVTTTGAREWYPAMSPDGTKVAFSRVDELGSWNLWTANADGSGGEQMVAMTGGRNQDAAWSPDGTRIAFTSVGRSTPDLRIVDADGTNETDLRTPGRYPAWSPDGQHLLYTDTASNYTAQIFVTEPRIGGPRRQLTTDARGARRASYSPDGTAFVYQSDAGGLYKAFEDGTGVTRVTAENDQEPAWGPLPQPPKATVADLTIAEGASATATLTLNKVSEEDAVVRVVSHHGTATAADYTAVDREVTVPAGQLTATFAVATTQDSTDEPDETFTLALTTVSNATAGPAATVTITDDDAPPALSVTDVDMDEGDLGFTDAVFTVRLSAESGWTVNVRARTVDGTAVAPADFTAVEQRLAFAPGETVKEVRVPVFGDTQREADERFELALDQLEHVTGPARAAHATLRNDDTDGELPDTRVETGPTGLVNVSAPTFTFIGSVPGGRFECRLDGGTWYACTTPHRTRTVIDGEHRFQVRALDGALVDPDPAERTFTVDTAAPSTTIVSGPKALTSDRSPVFVLASDDAEATFECRLDSGDWAPCASPAKYADLADGTYRFAVRARDRAGNVDDTPATRTFTIDTVAPDTVFTATLASAPAPPVGMGTSTFAVSPSGVASLGVTCPAGAPSACEGQLAIDRESGRASAAATIPIASTRYSVAPGQTKLVAVTLPDAARWVIEREGKMAAIVRLEPRRGATTRRPITFRASRNQPRFLDAGLSVQVRRGVAKLRVRCAKRCKGTLTVAVGGKRVGKAAIRNGAVKVRVAKRGTAVVKFKTKRVTVTLTSGGNR</sequence>
<keyword evidence="4" id="KW-0106">Calcium</keyword>
<dbReference type="GO" id="GO:0016020">
    <property type="term" value="C:membrane"/>
    <property type="evidence" value="ECO:0007669"/>
    <property type="project" value="InterPro"/>
</dbReference>
<evidence type="ECO:0000256" key="4">
    <source>
        <dbReference type="ARBA" id="ARBA00022837"/>
    </source>
</evidence>
<comment type="similarity">
    <text evidence="1">Belongs to the TolB family.</text>
</comment>
<comment type="caution">
    <text evidence="8">The sequence shown here is derived from an EMBL/GenBank/DDBJ whole genome shotgun (WGS) entry which is preliminary data.</text>
</comment>
<dbReference type="SUPFAM" id="SSF141072">
    <property type="entry name" value="CalX-like"/>
    <property type="match status" value="2"/>
</dbReference>
<feature type="region of interest" description="Disordered" evidence="5">
    <location>
        <begin position="257"/>
        <end position="277"/>
    </location>
</feature>
<feature type="chain" id="PRO_5038458342" evidence="6">
    <location>
        <begin position="25"/>
        <end position="1164"/>
    </location>
</feature>
<feature type="signal peptide" evidence="6">
    <location>
        <begin position="1"/>
        <end position="24"/>
    </location>
</feature>
<dbReference type="RefSeq" id="WP_121246753.1">
    <property type="nucleotide sequence ID" value="NZ_RBIL01000001.1"/>
</dbReference>
<dbReference type="InterPro" id="IPR011042">
    <property type="entry name" value="6-blade_b-propeller_TolB-like"/>
</dbReference>
<dbReference type="InterPro" id="IPR013783">
    <property type="entry name" value="Ig-like_fold"/>
</dbReference>
<evidence type="ECO:0000259" key="7">
    <source>
        <dbReference type="SMART" id="SM00237"/>
    </source>
</evidence>
<dbReference type="EMBL" id="RBIL01000001">
    <property type="protein sequence ID" value="RKQ90311.1"/>
    <property type="molecule type" value="Genomic_DNA"/>
</dbReference>
<evidence type="ECO:0000313" key="9">
    <source>
        <dbReference type="Proteomes" id="UP000278962"/>
    </source>
</evidence>
<keyword evidence="9" id="KW-1185">Reference proteome</keyword>
<evidence type="ECO:0000256" key="2">
    <source>
        <dbReference type="ARBA" id="ARBA00022729"/>
    </source>
</evidence>
<accession>A0A660LCA9</accession>
<dbReference type="Pfam" id="PF03160">
    <property type="entry name" value="Calx-beta"/>
    <property type="match status" value="2"/>
</dbReference>
<dbReference type="Gene3D" id="2.60.40.10">
    <property type="entry name" value="Immunoglobulins"/>
    <property type="match status" value="1"/>
</dbReference>
<dbReference type="AlphaFoldDB" id="A0A660LCA9"/>
<evidence type="ECO:0000313" key="8">
    <source>
        <dbReference type="EMBL" id="RKQ90311.1"/>
    </source>
</evidence>
<name>A0A660LCA9_9ACTN</name>